<sequence length="477" mass="52445">MEAQVPAPAKRRNFLFRFLQTLVKIPPRLVYSLVVETLLPLKHDPVLLHAFIGVLVILLHAHMKRVRKCKKPRRALYPTNIHANFMLSSTGDLWLRRWEWLASPSPSSASPSPSVPSPQSGLGKGKKKEKDLVFLFHDFGEHSLRHEHWIKELCGRGYDVYALDMRGHGLSDSEAGERALWGSCEAVVEDLVLHVQTVLASRLRQEDANELAPAEQKDEFENAAGDGDCPLSVFLPRFFFVSFGVSSALSVLVASRLRSLKGQKVALPFTDAASTAVQGSAFPSASLTAVPSAVVMFGPRFVGGQAVELPATPMGRGKSKAGALLSLGNSVKSLGVSLVDSIGSLASRFLPEFPAGHLKTKDRSFLLQVEEQLQRDPLVLHGAVPLRSLVELRRAAVRAVRIAKDMPLPLLVVHGERDRIASLQGAAAFAAQWGAALQTLWVIPNEKHEVLQSACWRERVRELDSWMQKVKDRGDAM</sequence>
<dbReference type="Gene3D" id="3.40.50.1820">
    <property type="entry name" value="alpha/beta hydrolase"/>
    <property type="match status" value="1"/>
</dbReference>
<reference evidence="4" key="1">
    <citation type="submission" date="2014-11" db="EMBL/GenBank/DDBJ databases">
        <authorList>
            <person name="Otto D Thomas"/>
            <person name="Naeem Raeece"/>
        </authorList>
    </citation>
    <scope>NUCLEOTIDE SEQUENCE</scope>
</reference>
<dbReference type="InterPro" id="IPR051044">
    <property type="entry name" value="MAG_DAG_Lipase"/>
</dbReference>
<feature type="domain" description="Serine aminopeptidase S33" evidence="3">
    <location>
        <begin position="338"/>
        <end position="451"/>
    </location>
</feature>
<gene>
    <name evidence="4" type="ORF">Cvel_16084</name>
</gene>
<feature type="transmembrane region" description="Helical" evidence="2">
    <location>
        <begin position="234"/>
        <end position="254"/>
    </location>
</feature>
<organism evidence="4">
    <name type="scientific">Chromera velia CCMP2878</name>
    <dbReference type="NCBI Taxonomy" id="1169474"/>
    <lineage>
        <taxon>Eukaryota</taxon>
        <taxon>Sar</taxon>
        <taxon>Alveolata</taxon>
        <taxon>Colpodellida</taxon>
        <taxon>Chromeraceae</taxon>
        <taxon>Chromera</taxon>
    </lineage>
</organism>
<proteinExistence type="predicted"/>
<feature type="transmembrane region" description="Helical" evidence="2">
    <location>
        <begin position="46"/>
        <end position="63"/>
    </location>
</feature>
<evidence type="ECO:0000256" key="2">
    <source>
        <dbReference type="SAM" id="Phobius"/>
    </source>
</evidence>
<dbReference type="AlphaFoldDB" id="A0A0G4FB27"/>
<keyword evidence="2" id="KW-0812">Transmembrane</keyword>
<dbReference type="VEuPathDB" id="CryptoDB:Cvel_16084"/>
<protein>
    <recommendedName>
        <fullName evidence="3">Serine aminopeptidase S33 domain-containing protein</fullName>
    </recommendedName>
</protein>
<dbReference type="InterPro" id="IPR029058">
    <property type="entry name" value="AB_hydrolase_fold"/>
</dbReference>
<accession>A0A0G4FB27</accession>
<dbReference type="SUPFAM" id="SSF53474">
    <property type="entry name" value="alpha/beta-Hydrolases"/>
    <property type="match status" value="1"/>
</dbReference>
<evidence type="ECO:0000256" key="1">
    <source>
        <dbReference type="SAM" id="MobiDB-lite"/>
    </source>
</evidence>
<evidence type="ECO:0000313" key="4">
    <source>
        <dbReference type="EMBL" id="CEM10088.1"/>
    </source>
</evidence>
<evidence type="ECO:0000259" key="3">
    <source>
        <dbReference type="Pfam" id="PF12146"/>
    </source>
</evidence>
<dbReference type="PANTHER" id="PTHR11614">
    <property type="entry name" value="PHOSPHOLIPASE-RELATED"/>
    <property type="match status" value="1"/>
</dbReference>
<keyword evidence="2" id="KW-0472">Membrane</keyword>
<feature type="region of interest" description="Disordered" evidence="1">
    <location>
        <begin position="104"/>
        <end position="125"/>
    </location>
</feature>
<keyword evidence="2" id="KW-1133">Transmembrane helix</keyword>
<dbReference type="InterPro" id="IPR022742">
    <property type="entry name" value="Hydrolase_4"/>
</dbReference>
<feature type="domain" description="Serine aminopeptidase S33" evidence="3">
    <location>
        <begin position="128"/>
        <end position="199"/>
    </location>
</feature>
<dbReference type="Pfam" id="PF12146">
    <property type="entry name" value="Hydrolase_4"/>
    <property type="match status" value="2"/>
</dbReference>
<name>A0A0G4FB27_9ALVE</name>
<feature type="compositionally biased region" description="Low complexity" evidence="1">
    <location>
        <begin position="104"/>
        <end position="121"/>
    </location>
</feature>
<dbReference type="EMBL" id="CDMZ01000247">
    <property type="protein sequence ID" value="CEM10088.1"/>
    <property type="molecule type" value="Genomic_DNA"/>
</dbReference>